<gene>
    <name evidence="1" type="ORF">H5410_031922</name>
</gene>
<accession>A0A9J5YLJ2</accession>
<dbReference type="OrthoDB" id="663515at2759"/>
<name>A0A9J5YLJ2_SOLCO</name>
<comment type="caution">
    <text evidence="1">The sequence shown here is derived from an EMBL/GenBank/DDBJ whole genome shotgun (WGS) entry which is preliminary data.</text>
</comment>
<dbReference type="Proteomes" id="UP000824120">
    <property type="component" value="Chromosome 6"/>
</dbReference>
<reference evidence="1 2" key="1">
    <citation type="submission" date="2020-09" db="EMBL/GenBank/DDBJ databases">
        <title>De no assembly of potato wild relative species, Solanum commersonii.</title>
        <authorList>
            <person name="Cho K."/>
        </authorList>
    </citation>
    <scope>NUCLEOTIDE SEQUENCE [LARGE SCALE GENOMIC DNA]</scope>
    <source>
        <strain evidence="1">LZ3.2</strain>
        <tissue evidence="1">Leaf</tissue>
    </source>
</reference>
<dbReference type="EMBL" id="JACXVP010000006">
    <property type="protein sequence ID" value="KAG5600552.1"/>
    <property type="molecule type" value="Genomic_DNA"/>
</dbReference>
<evidence type="ECO:0000313" key="1">
    <source>
        <dbReference type="EMBL" id="KAG5600552.1"/>
    </source>
</evidence>
<dbReference type="AlphaFoldDB" id="A0A9J5YLJ2"/>
<keyword evidence="2" id="KW-1185">Reference proteome</keyword>
<organism evidence="1 2">
    <name type="scientific">Solanum commersonii</name>
    <name type="common">Commerson's wild potato</name>
    <name type="synonym">Commerson's nightshade</name>
    <dbReference type="NCBI Taxonomy" id="4109"/>
    <lineage>
        <taxon>Eukaryota</taxon>
        <taxon>Viridiplantae</taxon>
        <taxon>Streptophyta</taxon>
        <taxon>Embryophyta</taxon>
        <taxon>Tracheophyta</taxon>
        <taxon>Spermatophyta</taxon>
        <taxon>Magnoliopsida</taxon>
        <taxon>eudicotyledons</taxon>
        <taxon>Gunneridae</taxon>
        <taxon>Pentapetalae</taxon>
        <taxon>asterids</taxon>
        <taxon>lamiids</taxon>
        <taxon>Solanales</taxon>
        <taxon>Solanaceae</taxon>
        <taxon>Solanoideae</taxon>
        <taxon>Solaneae</taxon>
        <taxon>Solanum</taxon>
    </lineage>
</organism>
<sequence>MVALLQSYKRTLYYDVVNWKPPEMGWIKCNIDGASEQRKFTPKFLWFLHQKPHWSTTLCRSANYMSDYQHGCRINGQQLADYILMLR</sequence>
<evidence type="ECO:0000313" key="2">
    <source>
        <dbReference type="Proteomes" id="UP000824120"/>
    </source>
</evidence>
<protein>
    <submittedName>
        <fullName evidence="1">Uncharacterized protein</fullName>
    </submittedName>
</protein>
<proteinExistence type="predicted"/>